<dbReference type="GO" id="GO:0005524">
    <property type="term" value="F:ATP binding"/>
    <property type="evidence" value="ECO:0007669"/>
    <property type="project" value="InterPro"/>
</dbReference>
<proteinExistence type="inferred from homology"/>
<feature type="domain" description="Mur ligase central" evidence="4">
    <location>
        <begin position="33"/>
        <end position="191"/>
    </location>
</feature>
<dbReference type="Pfam" id="PF08245">
    <property type="entry name" value="Mur_ligase_M"/>
    <property type="match status" value="1"/>
</dbReference>
<dbReference type="AlphaFoldDB" id="A0A317JPL8"/>
<dbReference type="InterPro" id="IPR036615">
    <property type="entry name" value="Mur_ligase_C_dom_sf"/>
</dbReference>
<dbReference type="Proteomes" id="UP000246104">
    <property type="component" value="Unassembled WGS sequence"/>
</dbReference>
<dbReference type="SUPFAM" id="SSF53623">
    <property type="entry name" value="MurD-like peptide ligases, catalytic domain"/>
    <property type="match status" value="1"/>
</dbReference>
<dbReference type="InterPro" id="IPR036565">
    <property type="entry name" value="Mur-like_cat_sf"/>
</dbReference>
<dbReference type="GO" id="GO:0009252">
    <property type="term" value="P:peptidoglycan biosynthetic process"/>
    <property type="evidence" value="ECO:0007669"/>
    <property type="project" value="UniProtKB-UniPathway"/>
</dbReference>
<name>A0A317JPL8_9BACT</name>
<dbReference type="EMBL" id="PSRQ01000017">
    <property type="protein sequence ID" value="PWU23958.1"/>
    <property type="molecule type" value="Genomic_DNA"/>
</dbReference>
<feature type="domain" description="Mur ligase C-terminal" evidence="3">
    <location>
        <begin position="239"/>
        <end position="369"/>
    </location>
</feature>
<dbReference type="UniPathway" id="UPA00219"/>
<dbReference type="Pfam" id="PF02875">
    <property type="entry name" value="Mur_ligase_C"/>
    <property type="match status" value="1"/>
</dbReference>
<reference evidence="5 6" key="1">
    <citation type="submission" date="2018-02" db="EMBL/GenBank/DDBJ databases">
        <title>Genomic Reconstructions from Amazon Rainforest and Pasture Soil Reveal Novel Insights into the Physiology of Candidate Phyla in Tropical Sites.</title>
        <authorList>
            <person name="Kroeger M.E."/>
            <person name="Delmont T."/>
            <person name="Eren A.M."/>
            <person name="Guo J."/>
            <person name="Meyer K.M."/>
            <person name="Khan K."/>
            <person name="Rodrigues J.L.M."/>
            <person name="Bohannan B.J.M."/>
            <person name="Tringe S."/>
            <person name="Borges C.D."/>
            <person name="Tiedje J."/>
            <person name="Tsai S.M."/>
            <person name="Nusslein K."/>
        </authorList>
    </citation>
    <scope>NUCLEOTIDE SEQUENCE [LARGE SCALE GENOMIC DNA]</scope>
    <source>
        <strain evidence="5">Amazon FNV 2010 28 9</strain>
    </source>
</reference>
<keyword evidence="2" id="KW-0131">Cell cycle</keyword>
<dbReference type="GO" id="GO:0071555">
    <property type="term" value="P:cell wall organization"/>
    <property type="evidence" value="ECO:0007669"/>
    <property type="project" value="UniProtKB-KW"/>
</dbReference>
<comment type="subcellular location">
    <subcellularLocation>
        <location evidence="2">Cytoplasm</location>
    </subcellularLocation>
</comment>
<keyword evidence="2" id="KW-0961">Cell wall biogenesis/degradation</keyword>
<dbReference type="GO" id="GO:0005737">
    <property type="term" value="C:cytoplasm"/>
    <property type="evidence" value="ECO:0007669"/>
    <property type="project" value="UniProtKB-SubCell"/>
</dbReference>
<dbReference type="GO" id="GO:0051301">
    <property type="term" value="P:cell division"/>
    <property type="evidence" value="ECO:0007669"/>
    <property type="project" value="UniProtKB-KW"/>
</dbReference>
<dbReference type="InterPro" id="IPR013221">
    <property type="entry name" value="Mur_ligase_cen"/>
</dbReference>
<evidence type="ECO:0000256" key="1">
    <source>
        <dbReference type="ARBA" id="ARBA00005898"/>
    </source>
</evidence>
<gene>
    <name evidence="5" type="ORF">C5B42_01200</name>
</gene>
<dbReference type="SUPFAM" id="SSF53244">
    <property type="entry name" value="MurD-like peptide ligases, peptide-binding domain"/>
    <property type="match status" value="1"/>
</dbReference>
<dbReference type="GO" id="GO:0008360">
    <property type="term" value="P:regulation of cell shape"/>
    <property type="evidence" value="ECO:0007669"/>
    <property type="project" value="UniProtKB-KW"/>
</dbReference>
<evidence type="ECO:0000256" key="2">
    <source>
        <dbReference type="RuleBase" id="RU004135"/>
    </source>
</evidence>
<dbReference type="Gene3D" id="3.40.1190.10">
    <property type="entry name" value="Mur-like, catalytic domain"/>
    <property type="match status" value="1"/>
</dbReference>
<dbReference type="InterPro" id="IPR005761">
    <property type="entry name" value="UDP-N-AcMur-Glu-dNH2Pim_ligase"/>
</dbReference>
<evidence type="ECO:0000313" key="6">
    <source>
        <dbReference type="Proteomes" id="UP000246104"/>
    </source>
</evidence>
<comment type="similarity">
    <text evidence="1">Belongs to the MurCDEF family. MurE subfamily.</text>
</comment>
<sequence length="395" mass="43623">MLRTLKNTVHYLEALSANLIYGFPANRLKVLAITGTDGKTTTTTLLYHILKTAGKKVALISTVAAYIGDEEIDTGFHVTNPSPFALQKLLAQVVRKDIEYVVLEITSHGIDQYRNVGIIPIIAGITNVTHEHLDYHKTYEAYLQTKARLLQKSKHAILNKDAKESFGKLLNLVKNSHVPFDVVTTQKMNRSLREVAQKRFEGQAYNIENTALASKMAELVGVDEKTIAHAVATFPGVKGRMEEIKNNKGLRIIVDFAHTPNGLEQALKAARKQTMPKASLIVIFGCAGLRDHSKRPMMGDIATRLADFAVFTAEDPRNENIWSIINQMKSGIKTGHDKVVSMPDREEAIAFALTHLAKKGDTVIICGKGHEKSMNIGGAEYPWSDQDAVRTVLSA</sequence>
<keyword evidence="5" id="KW-0436">Ligase</keyword>
<keyword evidence="2" id="KW-0133">Cell shape</keyword>
<dbReference type="PANTHER" id="PTHR23135">
    <property type="entry name" value="MUR LIGASE FAMILY MEMBER"/>
    <property type="match status" value="1"/>
</dbReference>
<comment type="pathway">
    <text evidence="2">Cell wall biogenesis; peptidoglycan biosynthesis.</text>
</comment>
<dbReference type="NCBIfam" id="TIGR01085">
    <property type="entry name" value="murE"/>
    <property type="match status" value="1"/>
</dbReference>
<organism evidence="5 6">
    <name type="scientific">Candidatus Cerribacteria bacterium 'Amazon FNV 2010 28 9'</name>
    <dbReference type="NCBI Taxonomy" id="2081795"/>
    <lineage>
        <taxon>Bacteria</taxon>
        <taxon>Candidatus Cerribacteria</taxon>
    </lineage>
</organism>
<accession>A0A317JPL8</accession>
<dbReference type="GO" id="GO:0016881">
    <property type="term" value="F:acid-amino acid ligase activity"/>
    <property type="evidence" value="ECO:0007669"/>
    <property type="project" value="InterPro"/>
</dbReference>
<dbReference type="Gene3D" id="3.90.190.20">
    <property type="entry name" value="Mur ligase, C-terminal domain"/>
    <property type="match status" value="1"/>
</dbReference>
<evidence type="ECO:0000259" key="4">
    <source>
        <dbReference type="Pfam" id="PF08245"/>
    </source>
</evidence>
<evidence type="ECO:0000259" key="3">
    <source>
        <dbReference type="Pfam" id="PF02875"/>
    </source>
</evidence>
<dbReference type="PANTHER" id="PTHR23135:SF4">
    <property type="entry name" value="UDP-N-ACETYLMURAMOYL-L-ALANYL-D-GLUTAMATE--2,6-DIAMINOPIMELATE LIGASE MURE HOMOLOG, CHLOROPLASTIC"/>
    <property type="match status" value="1"/>
</dbReference>
<comment type="caution">
    <text evidence="5">The sequence shown here is derived from an EMBL/GenBank/DDBJ whole genome shotgun (WGS) entry which is preliminary data.</text>
</comment>
<dbReference type="InterPro" id="IPR004101">
    <property type="entry name" value="Mur_ligase_C"/>
</dbReference>
<keyword evidence="2" id="KW-0573">Peptidoglycan synthesis</keyword>
<keyword evidence="2" id="KW-0132">Cell division</keyword>
<evidence type="ECO:0000313" key="5">
    <source>
        <dbReference type="EMBL" id="PWU23958.1"/>
    </source>
</evidence>
<protein>
    <submittedName>
        <fullName evidence="5">UDP-N-acetylmuramoyl-L-alanyl-D-glutamate--2, 6-diaminopimelate ligase</fullName>
    </submittedName>
</protein>